<keyword evidence="2" id="KW-1185">Reference proteome</keyword>
<dbReference type="PANTHER" id="PTHR11102">
    <property type="entry name" value="SEL-1-LIKE PROTEIN"/>
    <property type="match status" value="1"/>
</dbReference>
<dbReference type="Gene3D" id="1.25.40.10">
    <property type="entry name" value="Tetratricopeptide repeat domain"/>
    <property type="match status" value="1"/>
</dbReference>
<dbReference type="InterPro" id="IPR006597">
    <property type="entry name" value="Sel1-like"/>
</dbReference>
<dbReference type="AlphaFoldDB" id="A0A914YWD7"/>
<organism evidence="2 3">
    <name type="scientific">Panagrolaimus superbus</name>
    <dbReference type="NCBI Taxonomy" id="310955"/>
    <lineage>
        <taxon>Eukaryota</taxon>
        <taxon>Metazoa</taxon>
        <taxon>Ecdysozoa</taxon>
        <taxon>Nematoda</taxon>
        <taxon>Chromadorea</taxon>
        <taxon>Rhabditida</taxon>
        <taxon>Tylenchina</taxon>
        <taxon>Panagrolaimomorpha</taxon>
        <taxon>Panagrolaimoidea</taxon>
        <taxon>Panagrolaimidae</taxon>
        <taxon>Panagrolaimus</taxon>
    </lineage>
</organism>
<sequence length="450" mass="51309">MPQTALNLDSRSTKLNNELLLAKTETRKSVLPKFTSIKFEAKFKKGEIMPNQIRQVFSNQPVLSLKVHVFESVNPNDYEKLVSYYTKAANDGIPEGMFYLAMLYESGTGIDLNEQETFQWLFKAATATQGKGIIEAQHSLGLRYYAGSGVNRNPQKAAEWFEKAVENGCEASANNLGVLYKFGEGVVQSSEKAFYYFKLAAENGDITGMQNLAHCYFTTQGTEIHELIEEHMKEGTAKRAAKNGSKTAEKVLNIWRHMDDAINAYEQNDATNLVAALSKAIRLDFETVQIPKLFKVLIEERIKTEEDDINTIVCFVHINMKSCDFPIYVVRYLNRYRFDEYLFEMLIYSFMQIGELEAGLNFAENASKTWPNSLRLKYCYAIALCKQDNPCPKVISALDAFINTAPPDHEKLPSCYYRKAEYYGFMKNNAKFIESYEAAQDSEKRQLPCF</sequence>
<protein>
    <submittedName>
        <fullName evidence="3">Uncharacterized protein</fullName>
    </submittedName>
</protein>
<dbReference type="InterPro" id="IPR011990">
    <property type="entry name" value="TPR-like_helical_dom_sf"/>
</dbReference>
<dbReference type="InterPro" id="IPR050767">
    <property type="entry name" value="Sel1_AlgK"/>
</dbReference>
<dbReference type="Pfam" id="PF08238">
    <property type="entry name" value="Sel1"/>
    <property type="match status" value="3"/>
</dbReference>
<evidence type="ECO:0000313" key="3">
    <source>
        <dbReference type="WBParaSite" id="PSU_v2.g4285.t1"/>
    </source>
</evidence>
<proteinExistence type="inferred from homology"/>
<name>A0A914YWD7_9BILA</name>
<dbReference type="PANTHER" id="PTHR11102:SF160">
    <property type="entry name" value="ERAD-ASSOCIATED E3 UBIQUITIN-PROTEIN LIGASE COMPONENT HRD3"/>
    <property type="match status" value="1"/>
</dbReference>
<reference evidence="3" key="1">
    <citation type="submission" date="2022-11" db="UniProtKB">
        <authorList>
            <consortium name="WormBaseParasite"/>
        </authorList>
    </citation>
    <scope>IDENTIFICATION</scope>
</reference>
<dbReference type="WBParaSite" id="PSU_v2.g4285.t1">
    <property type="protein sequence ID" value="PSU_v2.g4285.t1"/>
    <property type="gene ID" value="PSU_v2.g4285"/>
</dbReference>
<evidence type="ECO:0000256" key="1">
    <source>
        <dbReference type="ARBA" id="ARBA00038101"/>
    </source>
</evidence>
<accession>A0A914YWD7</accession>
<evidence type="ECO:0000313" key="2">
    <source>
        <dbReference type="Proteomes" id="UP000887577"/>
    </source>
</evidence>
<dbReference type="Proteomes" id="UP000887577">
    <property type="component" value="Unplaced"/>
</dbReference>
<dbReference type="SMART" id="SM00671">
    <property type="entry name" value="SEL1"/>
    <property type="match status" value="3"/>
</dbReference>
<dbReference type="SUPFAM" id="SSF81901">
    <property type="entry name" value="HCP-like"/>
    <property type="match status" value="1"/>
</dbReference>
<comment type="similarity">
    <text evidence="1">Belongs to the sel-1 family.</text>
</comment>